<dbReference type="Proteomes" id="UP000425960">
    <property type="component" value="Chromosome"/>
</dbReference>
<dbReference type="Gene3D" id="3.30.70.240">
    <property type="match status" value="1"/>
</dbReference>
<dbReference type="EC" id="3.1.-.-" evidence="9"/>
<keyword evidence="4 9" id="KW-0479">Metal-binding</keyword>
<dbReference type="PANTHER" id="PTHR34405:SF3">
    <property type="entry name" value="CRISPR-ASSOCIATED ENDORIBONUCLEASE CAS2 3"/>
    <property type="match status" value="1"/>
</dbReference>
<dbReference type="CDD" id="cd09725">
    <property type="entry name" value="Cas2_I_II_III"/>
    <property type="match status" value="1"/>
</dbReference>
<dbReference type="RefSeq" id="WP_155308705.1">
    <property type="nucleotide sequence ID" value="NZ_AP021876.1"/>
</dbReference>
<evidence type="ECO:0000313" key="10">
    <source>
        <dbReference type="EMBL" id="BBO79923.1"/>
    </source>
</evidence>
<dbReference type="GO" id="GO:0046872">
    <property type="term" value="F:metal ion binding"/>
    <property type="evidence" value="ECO:0007669"/>
    <property type="project" value="UniProtKB-UniRule"/>
</dbReference>
<dbReference type="Pfam" id="PF09827">
    <property type="entry name" value="CRISPR_Cas2"/>
    <property type="match status" value="1"/>
</dbReference>
<comment type="subunit">
    <text evidence="9">Homodimer, forms a heterotetramer with a Cas1 homodimer.</text>
</comment>
<dbReference type="EMBL" id="AP021876">
    <property type="protein sequence ID" value="BBO79923.1"/>
    <property type="molecule type" value="Genomic_DNA"/>
</dbReference>
<reference evidence="10 11" key="1">
    <citation type="submission" date="2019-11" db="EMBL/GenBank/DDBJ databases">
        <title>Comparative genomics of hydrocarbon-degrading Desulfosarcina strains.</title>
        <authorList>
            <person name="Watanabe M."/>
            <person name="Kojima H."/>
            <person name="Fukui M."/>
        </authorList>
    </citation>
    <scope>NUCLEOTIDE SEQUENCE [LARGE SCALE GENOMIC DNA]</scope>
    <source>
        <strain evidence="10 11">28bB2T</strain>
    </source>
</reference>
<keyword evidence="3 9" id="KW-0540">Nuclease</keyword>
<protein>
    <recommendedName>
        <fullName evidence="9">CRISPR-associated endoribonuclease Cas2</fullName>
        <ecNumber evidence="9">3.1.-.-</ecNumber>
    </recommendedName>
</protein>
<evidence type="ECO:0000256" key="4">
    <source>
        <dbReference type="ARBA" id="ARBA00022723"/>
    </source>
</evidence>
<evidence type="ECO:0000256" key="1">
    <source>
        <dbReference type="ARBA" id="ARBA00001946"/>
    </source>
</evidence>
<comment type="cofactor">
    <cofactor evidence="1 9">
        <name>Mg(2+)</name>
        <dbReference type="ChEBI" id="CHEBI:18420"/>
    </cofactor>
</comment>
<dbReference type="NCBIfam" id="TIGR01573">
    <property type="entry name" value="cas2"/>
    <property type="match status" value="1"/>
</dbReference>
<dbReference type="GO" id="GO:0004521">
    <property type="term" value="F:RNA endonuclease activity"/>
    <property type="evidence" value="ECO:0007669"/>
    <property type="project" value="InterPro"/>
</dbReference>
<evidence type="ECO:0000256" key="2">
    <source>
        <dbReference type="ARBA" id="ARBA00009959"/>
    </source>
</evidence>
<evidence type="ECO:0000313" key="11">
    <source>
        <dbReference type="Proteomes" id="UP000425960"/>
    </source>
</evidence>
<keyword evidence="5 9" id="KW-0255">Endonuclease</keyword>
<proteinExistence type="inferred from homology"/>
<dbReference type="InterPro" id="IPR019199">
    <property type="entry name" value="Virulence_VapD/CRISPR_Cas2"/>
</dbReference>
<keyword evidence="6 9" id="KW-0378">Hydrolase</keyword>
<dbReference type="PANTHER" id="PTHR34405">
    <property type="entry name" value="CRISPR-ASSOCIATED ENDORIBONUCLEASE CAS2"/>
    <property type="match status" value="1"/>
</dbReference>
<sequence length="94" mass="11153">MKRKPIIIAYDITSNKRRRKLFRCLRSWKLDAQYSVFECLLTDDEAKELFLQLTNLMDLEEDSLLFTRLDPHREAAALTRCKEIGFKVPVLYEA</sequence>
<dbReference type="SUPFAM" id="SSF143430">
    <property type="entry name" value="TTP0101/SSO1404-like"/>
    <property type="match status" value="1"/>
</dbReference>
<dbReference type="AlphaFoldDB" id="A0A5K7ZQT2"/>
<dbReference type="GO" id="GO:0016787">
    <property type="term" value="F:hydrolase activity"/>
    <property type="evidence" value="ECO:0007669"/>
    <property type="project" value="UniProtKB-KW"/>
</dbReference>
<keyword evidence="8 9" id="KW-0051">Antiviral defense</keyword>
<dbReference type="GO" id="GO:0051607">
    <property type="term" value="P:defense response to virus"/>
    <property type="evidence" value="ECO:0007669"/>
    <property type="project" value="UniProtKB-UniRule"/>
</dbReference>
<keyword evidence="7 9" id="KW-0460">Magnesium</keyword>
<dbReference type="HAMAP" id="MF_01471">
    <property type="entry name" value="Cas2"/>
    <property type="match status" value="1"/>
</dbReference>
<dbReference type="InterPro" id="IPR021127">
    <property type="entry name" value="CRISPR_associated_Cas2"/>
</dbReference>
<evidence type="ECO:0000256" key="7">
    <source>
        <dbReference type="ARBA" id="ARBA00022842"/>
    </source>
</evidence>
<comment type="similarity">
    <text evidence="2 9">Belongs to the CRISPR-associated endoribonuclease Cas2 protein family.</text>
</comment>
<name>A0A5K7ZQT2_9BACT</name>
<accession>A0A5K7ZQT2</accession>
<gene>
    <name evidence="9" type="primary">cas2</name>
    <name evidence="10" type="ORF">DSCO28_04890</name>
</gene>
<evidence type="ECO:0000256" key="9">
    <source>
        <dbReference type="HAMAP-Rule" id="MF_01471"/>
    </source>
</evidence>
<dbReference type="GO" id="GO:0043571">
    <property type="term" value="P:maintenance of CRISPR repeat elements"/>
    <property type="evidence" value="ECO:0007669"/>
    <property type="project" value="UniProtKB-UniRule"/>
</dbReference>
<organism evidence="10 11">
    <name type="scientific">Desulfosarcina ovata subsp. sediminis</name>
    <dbReference type="NCBI Taxonomy" id="885957"/>
    <lineage>
        <taxon>Bacteria</taxon>
        <taxon>Pseudomonadati</taxon>
        <taxon>Thermodesulfobacteriota</taxon>
        <taxon>Desulfobacteria</taxon>
        <taxon>Desulfobacterales</taxon>
        <taxon>Desulfosarcinaceae</taxon>
        <taxon>Desulfosarcina</taxon>
    </lineage>
</organism>
<evidence type="ECO:0000256" key="6">
    <source>
        <dbReference type="ARBA" id="ARBA00022801"/>
    </source>
</evidence>
<evidence type="ECO:0000256" key="3">
    <source>
        <dbReference type="ARBA" id="ARBA00022722"/>
    </source>
</evidence>
<feature type="binding site" evidence="9">
    <location>
        <position position="11"/>
    </location>
    <ligand>
        <name>Mg(2+)</name>
        <dbReference type="ChEBI" id="CHEBI:18420"/>
        <note>catalytic</note>
    </ligand>
</feature>
<comment type="function">
    <text evidence="9">CRISPR (clustered regularly interspaced short palindromic repeat), is an adaptive immune system that provides protection against mobile genetic elements (viruses, transposable elements and conjugative plasmids). CRISPR clusters contain sequences complementary to antecedent mobile elements and target invading nucleic acids. CRISPR clusters are transcribed and processed into CRISPR RNA (crRNA). Functions as a ssRNA-specific endoribonuclease. Involved in the integration of spacer DNA into the CRISPR cassette.</text>
</comment>
<dbReference type="KEGG" id="dov:DSCO28_04890"/>
<evidence type="ECO:0000256" key="5">
    <source>
        <dbReference type="ARBA" id="ARBA00022759"/>
    </source>
</evidence>
<evidence type="ECO:0000256" key="8">
    <source>
        <dbReference type="ARBA" id="ARBA00023118"/>
    </source>
</evidence>